<dbReference type="EMBL" id="BDQV01000079">
    <property type="protein sequence ID" value="GAY52248.1"/>
    <property type="molecule type" value="Genomic_DNA"/>
</dbReference>
<evidence type="ECO:0000313" key="2">
    <source>
        <dbReference type="Proteomes" id="UP000236630"/>
    </source>
</evidence>
<reference evidence="1 2" key="1">
    <citation type="journal article" date="2017" name="Front. Genet.">
        <title>Draft sequencing of the heterozygous diploid genome of Satsuma (Citrus unshiu Marc.) using a hybrid assembly approach.</title>
        <authorList>
            <person name="Shimizu T."/>
            <person name="Tanizawa Y."/>
            <person name="Mochizuki T."/>
            <person name="Nagasaki H."/>
            <person name="Yoshioka T."/>
            <person name="Toyoda A."/>
            <person name="Fujiyama A."/>
            <person name="Kaminuma E."/>
            <person name="Nakamura Y."/>
        </authorList>
    </citation>
    <scope>NUCLEOTIDE SEQUENCE [LARGE SCALE GENOMIC DNA]</scope>
    <source>
        <strain evidence="2">cv. Miyagawa wase</strain>
    </source>
</reference>
<organism evidence="1 2">
    <name type="scientific">Citrus unshiu</name>
    <name type="common">Satsuma mandarin</name>
    <name type="synonym">Citrus nobilis var. unshiu</name>
    <dbReference type="NCBI Taxonomy" id="55188"/>
    <lineage>
        <taxon>Eukaryota</taxon>
        <taxon>Viridiplantae</taxon>
        <taxon>Streptophyta</taxon>
        <taxon>Embryophyta</taxon>
        <taxon>Tracheophyta</taxon>
        <taxon>Spermatophyta</taxon>
        <taxon>Magnoliopsida</taxon>
        <taxon>eudicotyledons</taxon>
        <taxon>Gunneridae</taxon>
        <taxon>Pentapetalae</taxon>
        <taxon>rosids</taxon>
        <taxon>malvids</taxon>
        <taxon>Sapindales</taxon>
        <taxon>Rutaceae</taxon>
        <taxon>Aurantioideae</taxon>
        <taxon>Citrus</taxon>
    </lineage>
</organism>
<dbReference type="AlphaFoldDB" id="A0A2H5PIQ1"/>
<name>A0A2H5PIQ1_CITUN</name>
<keyword evidence="2" id="KW-1185">Reference proteome</keyword>
<dbReference type="Proteomes" id="UP000236630">
    <property type="component" value="Unassembled WGS sequence"/>
</dbReference>
<accession>A0A2H5PIQ1</accession>
<comment type="caution">
    <text evidence="1">The sequence shown here is derived from an EMBL/GenBank/DDBJ whole genome shotgun (WGS) entry which is preliminary data.</text>
</comment>
<gene>
    <name evidence="1" type="ORF">CUMW_140440</name>
</gene>
<evidence type="ECO:0000313" key="1">
    <source>
        <dbReference type="EMBL" id="GAY52248.1"/>
    </source>
</evidence>
<sequence>MLFKSKTYKNMLQKLVCNPQYGSLTILMQHWGNGL</sequence>
<protein>
    <submittedName>
        <fullName evidence="1">Uncharacterized protein</fullName>
    </submittedName>
</protein>
<proteinExistence type="predicted"/>